<dbReference type="PANTHER" id="PTHR12606">
    <property type="entry name" value="SENTRIN/SUMO-SPECIFIC PROTEASE"/>
    <property type="match status" value="1"/>
</dbReference>
<dbReference type="Pfam" id="PF02902">
    <property type="entry name" value="Peptidase_C48"/>
    <property type="match status" value="1"/>
</dbReference>
<evidence type="ECO:0000256" key="1">
    <source>
        <dbReference type="ARBA" id="ARBA00005234"/>
    </source>
</evidence>
<dbReference type="InterPro" id="IPR038765">
    <property type="entry name" value="Papain-like_cys_pep_sf"/>
</dbReference>
<dbReference type="FunFam" id="3.40.395.10:FF:000001">
    <property type="entry name" value="Sentrin-specific protease 1"/>
    <property type="match status" value="1"/>
</dbReference>
<dbReference type="GO" id="GO:0005634">
    <property type="term" value="C:nucleus"/>
    <property type="evidence" value="ECO:0007669"/>
    <property type="project" value="TreeGrafter"/>
</dbReference>
<dbReference type="EMBL" id="KZ309167">
    <property type="protein sequence ID" value="KAG8237415.1"/>
    <property type="molecule type" value="Genomic_DNA"/>
</dbReference>
<dbReference type="AlphaFoldDB" id="A0A8K0KM84"/>
<dbReference type="SUPFAM" id="SSF54001">
    <property type="entry name" value="Cysteine proteinases"/>
    <property type="match status" value="1"/>
</dbReference>
<dbReference type="Gene3D" id="3.40.395.10">
    <property type="entry name" value="Adenoviral Proteinase, Chain A"/>
    <property type="match status" value="1"/>
</dbReference>
<evidence type="ECO:0000256" key="2">
    <source>
        <dbReference type="ARBA" id="ARBA00022670"/>
    </source>
</evidence>
<reference evidence="6" key="1">
    <citation type="submission" date="2013-04" db="EMBL/GenBank/DDBJ databases">
        <authorList>
            <person name="Qu J."/>
            <person name="Murali S.C."/>
            <person name="Bandaranaike D."/>
            <person name="Bellair M."/>
            <person name="Blankenburg K."/>
            <person name="Chao H."/>
            <person name="Dinh H."/>
            <person name="Doddapaneni H."/>
            <person name="Downs B."/>
            <person name="Dugan-Rocha S."/>
            <person name="Elkadiri S."/>
            <person name="Gnanaolivu R.D."/>
            <person name="Hernandez B."/>
            <person name="Javaid M."/>
            <person name="Jayaseelan J.C."/>
            <person name="Lee S."/>
            <person name="Li M."/>
            <person name="Ming W."/>
            <person name="Munidasa M."/>
            <person name="Muniz J."/>
            <person name="Nguyen L."/>
            <person name="Ongeri F."/>
            <person name="Osuji N."/>
            <person name="Pu L.-L."/>
            <person name="Puazo M."/>
            <person name="Qu C."/>
            <person name="Quiroz J."/>
            <person name="Raj R."/>
            <person name="Weissenberger G."/>
            <person name="Xin Y."/>
            <person name="Zou X."/>
            <person name="Han Y."/>
            <person name="Richards S."/>
            <person name="Worley K."/>
            <person name="Muzny D."/>
            <person name="Gibbs R."/>
        </authorList>
    </citation>
    <scope>NUCLEOTIDE SEQUENCE</scope>
    <source>
        <strain evidence="6">Sampled in the wild</strain>
    </source>
</reference>
<keyword evidence="4" id="KW-0788">Thiol protease</keyword>
<evidence type="ECO:0000313" key="7">
    <source>
        <dbReference type="Proteomes" id="UP000792457"/>
    </source>
</evidence>
<evidence type="ECO:0000256" key="4">
    <source>
        <dbReference type="ARBA" id="ARBA00022807"/>
    </source>
</evidence>
<dbReference type="GO" id="GO:0060255">
    <property type="term" value="P:regulation of macromolecule metabolic process"/>
    <property type="evidence" value="ECO:0007669"/>
    <property type="project" value="UniProtKB-ARBA"/>
</dbReference>
<keyword evidence="2" id="KW-0645">Protease</keyword>
<dbReference type="PROSITE" id="PS50600">
    <property type="entry name" value="ULP_PROTEASE"/>
    <property type="match status" value="1"/>
</dbReference>
<accession>A0A8K0KM84</accession>
<evidence type="ECO:0000256" key="3">
    <source>
        <dbReference type="ARBA" id="ARBA00022801"/>
    </source>
</evidence>
<sequence length="187" mass="22157">MDMLIQRGQSPEYPSIYAFNTFFYPRLSSSGYSSVKRWTKKVDLFAKDMVLIPLHLEIHWALAVIDFRQKTICYYDSMNGRKNSILQLMLNYLQEERMDKKREKFDTFGWQLKLVQDIPQQRNGFDCGVFACIFAEHLARGLVKDEIKKTSTSKCRSSYPPFPFSQDNMPYFRKRMIYEILTGKLLQ</sequence>
<gene>
    <name evidence="6" type="ORF">J437_LFUL017522</name>
</gene>
<proteinExistence type="inferred from homology"/>
<evidence type="ECO:0000313" key="6">
    <source>
        <dbReference type="EMBL" id="KAG8237415.1"/>
    </source>
</evidence>
<dbReference type="GO" id="GO:0006508">
    <property type="term" value="P:proteolysis"/>
    <property type="evidence" value="ECO:0007669"/>
    <property type="project" value="UniProtKB-KW"/>
</dbReference>
<comment type="similarity">
    <text evidence="1">Belongs to the peptidase C48 family.</text>
</comment>
<name>A0A8K0KM84_LADFU</name>
<dbReference type="PANTHER" id="PTHR12606:SF141">
    <property type="entry name" value="GH15225P-RELATED"/>
    <property type="match status" value="1"/>
</dbReference>
<dbReference type="GO" id="GO:0080090">
    <property type="term" value="P:regulation of primary metabolic process"/>
    <property type="evidence" value="ECO:0007669"/>
    <property type="project" value="UniProtKB-ARBA"/>
</dbReference>
<dbReference type="Proteomes" id="UP000792457">
    <property type="component" value="Unassembled WGS sequence"/>
</dbReference>
<protein>
    <recommendedName>
        <fullName evidence="5">Ubiquitin-like protease family profile domain-containing protein</fullName>
    </recommendedName>
</protein>
<organism evidence="6 7">
    <name type="scientific">Ladona fulva</name>
    <name type="common">Scarce chaser dragonfly</name>
    <name type="synonym">Libellula fulva</name>
    <dbReference type="NCBI Taxonomy" id="123851"/>
    <lineage>
        <taxon>Eukaryota</taxon>
        <taxon>Metazoa</taxon>
        <taxon>Ecdysozoa</taxon>
        <taxon>Arthropoda</taxon>
        <taxon>Hexapoda</taxon>
        <taxon>Insecta</taxon>
        <taxon>Pterygota</taxon>
        <taxon>Palaeoptera</taxon>
        <taxon>Odonata</taxon>
        <taxon>Epiprocta</taxon>
        <taxon>Anisoptera</taxon>
        <taxon>Libelluloidea</taxon>
        <taxon>Libellulidae</taxon>
        <taxon>Ladona</taxon>
    </lineage>
</organism>
<dbReference type="InterPro" id="IPR003653">
    <property type="entry name" value="Peptidase_C48_C"/>
</dbReference>
<keyword evidence="3" id="KW-0378">Hydrolase</keyword>
<dbReference type="GO" id="GO:0016929">
    <property type="term" value="F:deSUMOylase activity"/>
    <property type="evidence" value="ECO:0007669"/>
    <property type="project" value="TreeGrafter"/>
</dbReference>
<dbReference type="GO" id="GO:0016926">
    <property type="term" value="P:protein desumoylation"/>
    <property type="evidence" value="ECO:0007669"/>
    <property type="project" value="TreeGrafter"/>
</dbReference>
<keyword evidence="7" id="KW-1185">Reference proteome</keyword>
<comment type="caution">
    <text evidence="6">The sequence shown here is derived from an EMBL/GenBank/DDBJ whole genome shotgun (WGS) entry which is preliminary data.</text>
</comment>
<reference evidence="6" key="2">
    <citation type="submission" date="2017-10" db="EMBL/GenBank/DDBJ databases">
        <title>Ladona fulva Genome sequencing and assembly.</title>
        <authorList>
            <person name="Murali S."/>
            <person name="Richards S."/>
            <person name="Bandaranaike D."/>
            <person name="Bellair M."/>
            <person name="Blankenburg K."/>
            <person name="Chao H."/>
            <person name="Dinh H."/>
            <person name="Doddapaneni H."/>
            <person name="Dugan-Rocha S."/>
            <person name="Elkadiri S."/>
            <person name="Gnanaolivu R."/>
            <person name="Hernandez B."/>
            <person name="Skinner E."/>
            <person name="Javaid M."/>
            <person name="Lee S."/>
            <person name="Li M."/>
            <person name="Ming W."/>
            <person name="Munidasa M."/>
            <person name="Muniz J."/>
            <person name="Nguyen L."/>
            <person name="Hughes D."/>
            <person name="Osuji N."/>
            <person name="Pu L.-L."/>
            <person name="Puazo M."/>
            <person name="Qu C."/>
            <person name="Quiroz J."/>
            <person name="Raj R."/>
            <person name="Weissenberger G."/>
            <person name="Xin Y."/>
            <person name="Zou X."/>
            <person name="Han Y."/>
            <person name="Worley K."/>
            <person name="Muzny D."/>
            <person name="Gibbs R."/>
        </authorList>
    </citation>
    <scope>NUCLEOTIDE SEQUENCE</scope>
    <source>
        <strain evidence="6">Sampled in the wild</strain>
    </source>
</reference>
<dbReference type="OrthoDB" id="8188607at2759"/>
<evidence type="ECO:0000259" key="5">
    <source>
        <dbReference type="PROSITE" id="PS50600"/>
    </source>
</evidence>
<feature type="domain" description="Ubiquitin-like protease family profile" evidence="5">
    <location>
        <begin position="1"/>
        <end position="138"/>
    </location>
</feature>